<dbReference type="Gene3D" id="3.40.50.2300">
    <property type="match status" value="1"/>
</dbReference>
<dbReference type="InterPro" id="IPR001789">
    <property type="entry name" value="Sig_transdc_resp-reg_receiver"/>
</dbReference>
<gene>
    <name evidence="8" type="ORF">URODEC1_LOCUS73872</name>
</gene>
<dbReference type="Pfam" id="PF00072">
    <property type="entry name" value="Response_reg"/>
    <property type="match status" value="1"/>
</dbReference>
<evidence type="ECO:0000313" key="9">
    <source>
        <dbReference type="Proteomes" id="UP001497457"/>
    </source>
</evidence>
<dbReference type="AlphaFoldDB" id="A0ABC9CC48"/>
<evidence type="ECO:0000256" key="3">
    <source>
        <dbReference type="ARBA" id="ARBA00023163"/>
    </source>
</evidence>
<comment type="caution">
    <text evidence="5">Lacks conserved residue(s) required for the propagation of feature annotation.</text>
</comment>
<dbReference type="InterPro" id="IPR011006">
    <property type="entry name" value="CheY-like_superfamily"/>
</dbReference>
<dbReference type="PANTHER" id="PTHR43874:SF92">
    <property type="entry name" value="TWO-COMPONENT RESPONSE REGULATOR ORR28"/>
    <property type="match status" value="1"/>
</dbReference>
<keyword evidence="4" id="KW-0539">Nucleus</keyword>
<evidence type="ECO:0000256" key="5">
    <source>
        <dbReference type="PROSITE-ProRule" id="PRU00169"/>
    </source>
</evidence>
<dbReference type="SUPFAM" id="SSF46689">
    <property type="entry name" value="Homeodomain-like"/>
    <property type="match status" value="1"/>
</dbReference>
<dbReference type="InterPro" id="IPR045279">
    <property type="entry name" value="ARR-like"/>
</dbReference>
<dbReference type="Gene3D" id="1.10.10.60">
    <property type="entry name" value="Homeodomain-like"/>
    <property type="match status" value="1"/>
</dbReference>
<dbReference type="EMBL" id="OZ075139">
    <property type="protein sequence ID" value="CAL5017583.1"/>
    <property type="molecule type" value="Genomic_DNA"/>
</dbReference>
<evidence type="ECO:0000313" key="8">
    <source>
        <dbReference type="EMBL" id="CAL5017583.1"/>
    </source>
</evidence>
<reference evidence="8" key="1">
    <citation type="submission" date="2024-10" db="EMBL/GenBank/DDBJ databases">
        <authorList>
            <person name="Ryan C."/>
        </authorList>
    </citation>
    <scope>NUCLEOTIDE SEQUENCE [LARGE SCALE GENOMIC DNA]</scope>
</reference>
<dbReference type="PANTHER" id="PTHR43874">
    <property type="entry name" value="TWO-COMPONENT RESPONSE REGULATOR"/>
    <property type="match status" value="1"/>
</dbReference>
<accession>A0ABC9CC48</accession>
<dbReference type="InterPro" id="IPR009057">
    <property type="entry name" value="Homeodomain-like_sf"/>
</dbReference>
<dbReference type="NCBIfam" id="TIGR01557">
    <property type="entry name" value="myb_SHAQKYF"/>
    <property type="match status" value="1"/>
</dbReference>
<feature type="domain" description="Response regulatory" evidence="7">
    <location>
        <begin position="14"/>
        <end position="130"/>
    </location>
</feature>
<evidence type="ECO:0000256" key="2">
    <source>
        <dbReference type="ARBA" id="ARBA00023015"/>
    </source>
</evidence>
<keyword evidence="3" id="KW-0804">Transcription</keyword>
<sequence length="386" mass="43199">MDQRTKLSPTAGLSVIVVDEDKHHANSTRSMLCTFNYHATAYTSPMEAIDFLGGHAQEVDLALVAVHMREMHGYQFLDMVREHHKNIQVIMMSEETTMDIMKRSVDLGACFLAKKPIDAHTINNLWQHLDLEDPRMDNIMKLLQGNNGEQQDVSYRKESTKTKKGYICWNEYLHRKFLRALEILGEGASSPRNIEILMNVEGVNRKHIASHLQKYRKRMEAGKQNSALGSVKCGNRASWTSKSTKSLQEGPNTSLNSPDIQQEEMKADEDMPHAQTGNFSDNSAHAAMRRSIQFGTIYDESQYLYFPSVDEGTEYGLDLKEDGAAEYGDTSASGFSEVSTADSFSADVTNDILNNNSSEEQDCQGDKAGKATVKIVDYSDSEDDGI</sequence>
<dbReference type="GO" id="GO:0000160">
    <property type="term" value="P:phosphorelay signal transduction system"/>
    <property type="evidence" value="ECO:0007669"/>
    <property type="project" value="UniProtKB-KW"/>
</dbReference>
<organism evidence="8 9">
    <name type="scientific">Urochloa decumbens</name>
    <dbReference type="NCBI Taxonomy" id="240449"/>
    <lineage>
        <taxon>Eukaryota</taxon>
        <taxon>Viridiplantae</taxon>
        <taxon>Streptophyta</taxon>
        <taxon>Embryophyta</taxon>
        <taxon>Tracheophyta</taxon>
        <taxon>Spermatophyta</taxon>
        <taxon>Magnoliopsida</taxon>
        <taxon>Liliopsida</taxon>
        <taxon>Poales</taxon>
        <taxon>Poaceae</taxon>
        <taxon>PACMAD clade</taxon>
        <taxon>Panicoideae</taxon>
        <taxon>Panicodae</taxon>
        <taxon>Paniceae</taxon>
        <taxon>Melinidinae</taxon>
        <taxon>Urochloa</taxon>
    </lineage>
</organism>
<feature type="region of interest" description="Disordered" evidence="6">
    <location>
        <begin position="350"/>
        <end position="369"/>
    </location>
</feature>
<dbReference type="PROSITE" id="PS50110">
    <property type="entry name" value="RESPONSE_REGULATORY"/>
    <property type="match status" value="1"/>
</dbReference>
<evidence type="ECO:0000256" key="1">
    <source>
        <dbReference type="ARBA" id="ARBA00023012"/>
    </source>
</evidence>
<evidence type="ECO:0000256" key="4">
    <source>
        <dbReference type="ARBA" id="ARBA00023242"/>
    </source>
</evidence>
<evidence type="ECO:0000259" key="7">
    <source>
        <dbReference type="PROSITE" id="PS50110"/>
    </source>
</evidence>
<evidence type="ECO:0000256" key="6">
    <source>
        <dbReference type="SAM" id="MobiDB-lite"/>
    </source>
</evidence>
<keyword evidence="1" id="KW-0902">Two-component regulatory system</keyword>
<keyword evidence="9" id="KW-1185">Reference proteome</keyword>
<keyword evidence="2" id="KW-0805">Transcription regulation</keyword>
<dbReference type="SMART" id="SM00448">
    <property type="entry name" value="REC"/>
    <property type="match status" value="1"/>
</dbReference>
<name>A0ABC9CC48_9POAL</name>
<dbReference type="SUPFAM" id="SSF52172">
    <property type="entry name" value="CheY-like"/>
    <property type="match status" value="1"/>
</dbReference>
<dbReference type="InterPro" id="IPR006447">
    <property type="entry name" value="Myb_dom_plants"/>
</dbReference>
<proteinExistence type="predicted"/>
<protein>
    <recommendedName>
        <fullName evidence="7">Response regulatory domain-containing protein</fullName>
    </recommendedName>
</protein>
<dbReference type="Proteomes" id="UP001497457">
    <property type="component" value="Chromosome 29rd"/>
</dbReference>
<feature type="region of interest" description="Disordered" evidence="6">
    <location>
        <begin position="239"/>
        <end position="258"/>
    </location>
</feature>